<dbReference type="RefSeq" id="WP_167952269.1">
    <property type="nucleotide sequence ID" value="NZ_JAATJE010000001.1"/>
</dbReference>
<keyword evidence="1" id="KW-0472">Membrane</keyword>
<keyword evidence="1" id="KW-1133">Transmembrane helix</keyword>
<feature type="transmembrane region" description="Helical" evidence="1">
    <location>
        <begin position="324"/>
        <end position="343"/>
    </location>
</feature>
<protein>
    <recommendedName>
        <fullName evidence="4">SMODS and SLOG-associating 2TM effector domain-containing protein</fullName>
    </recommendedName>
</protein>
<evidence type="ECO:0000256" key="1">
    <source>
        <dbReference type="SAM" id="Phobius"/>
    </source>
</evidence>
<dbReference type="InterPro" id="IPR025325">
    <property type="entry name" value="DUF4231"/>
</dbReference>
<dbReference type="Gene3D" id="3.40.50.450">
    <property type="match status" value="1"/>
</dbReference>
<gene>
    <name evidence="2" type="ORF">GGR88_000284</name>
</gene>
<dbReference type="EMBL" id="JAATJE010000001">
    <property type="protein sequence ID" value="NJC32810.1"/>
    <property type="molecule type" value="Genomic_DNA"/>
</dbReference>
<comment type="caution">
    <text evidence="2">The sequence shown here is derived from an EMBL/GenBank/DDBJ whole genome shotgun (WGS) entry which is preliminary data.</text>
</comment>
<sequence>MRDHGSAAPPRPQIGLVIGVAGHRAIDPALVRPLADRCADLLGQAAAAARRVGGPDAPVTLLSQLAEGADQLAADAARPHGIRVAAVLPFDRAIFADDFDGDARLRFDTHADAVERLWSLPCTRDDGDSAYALAGSAMLGQADMLLALWDGGSSRGPGGTADVVEEAIRRGIPVIHLPVDDAPPRLLWAGIDGVSARMLNHASVPSSPIDADAVDRLVVRLLSPPSAPAEQDALTHYLAERERRIRWRIEYPAMLALARIRSITRAHVRPAPFAQATRDEWASFRAGAEGLPSSEGALDVLERAFSWADRLADHYAQTYRSGVIFNYLAAALAVLVALAGVVAPAAKPLLLTLELLLIGSLILNTAVGNRRQWHRRWLDYRLLAEQLRPMRSLKLLGAGTAVEGWSAGQNGPARWTDWYAASIWREMGLPPTLGSAETARALTRHVLAEEIRPQLDYNRTNAHRMHRLDHRLHRAGTVLFWSTVLLSVVGLTGYALQLEIIGSASKWLTVLGAALPTLGAALFGIRGQSDFAGASRRSTGTADRLARAAQRLETDPITLPVITRAVEDAAATMAADVGEWRTSYLDRKLAIPA</sequence>
<organism evidence="2 3">
    <name type="scientific">Sphingomonas jejuensis</name>
    <dbReference type="NCBI Taxonomy" id="904715"/>
    <lineage>
        <taxon>Bacteria</taxon>
        <taxon>Pseudomonadati</taxon>
        <taxon>Pseudomonadota</taxon>
        <taxon>Alphaproteobacteria</taxon>
        <taxon>Sphingomonadales</taxon>
        <taxon>Sphingomonadaceae</taxon>
        <taxon>Sphingomonas</taxon>
    </lineage>
</organism>
<dbReference type="Proteomes" id="UP000734218">
    <property type="component" value="Unassembled WGS sequence"/>
</dbReference>
<dbReference type="SUPFAM" id="SSF102405">
    <property type="entry name" value="MCP/YpsA-like"/>
    <property type="match status" value="1"/>
</dbReference>
<reference evidence="2 3" key="1">
    <citation type="submission" date="2020-03" db="EMBL/GenBank/DDBJ databases">
        <title>Genomic Encyclopedia of Type Strains, Phase IV (KMG-IV): sequencing the most valuable type-strain genomes for metagenomic binning, comparative biology and taxonomic classification.</title>
        <authorList>
            <person name="Goeker M."/>
        </authorList>
    </citation>
    <scope>NUCLEOTIDE SEQUENCE [LARGE SCALE GENOMIC DNA]</scope>
    <source>
        <strain evidence="2 3">DSM 27651</strain>
    </source>
</reference>
<evidence type="ECO:0000313" key="3">
    <source>
        <dbReference type="Proteomes" id="UP000734218"/>
    </source>
</evidence>
<proteinExistence type="predicted"/>
<feature type="transmembrane region" description="Helical" evidence="1">
    <location>
        <begin position="349"/>
        <end position="367"/>
    </location>
</feature>
<evidence type="ECO:0000313" key="2">
    <source>
        <dbReference type="EMBL" id="NJC32810.1"/>
    </source>
</evidence>
<evidence type="ECO:0008006" key="4">
    <source>
        <dbReference type="Google" id="ProtNLM"/>
    </source>
</evidence>
<accession>A0ABX0XJ98</accession>
<dbReference type="Pfam" id="PF14015">
    <property type="entry name" value="DUF4231"/>
    <property type="match status" value="1"/>
</dbReference>
<keyword evidence="1" id="KW-0812">Transmembrane</keyword>
<name>A0ABX0XJ98_9SPHN</name>
<feature type="transmembrane region" description="Helical" evidence="1">
    <location>
        <begin position="507"/>
        <end position="527"/>
    </location>
</feature>
<feature type="transmembrane region" description="Helical" evidence="1">
    <location>
        <begin position="475"/>
        <end position="495"/>
    </location>
</feature>
<keyword evidence="3" id="KW-1185">Reference proteome</keyword>